<reference evidence="3 4" key="1">
    <citation type="submission" date="2020-03" db="EMBL/GenBank/DDBJ databases">
        <authorList>
            <person name="Kim M.K."/>
        </authorList>
    </citation>
    <scope>NUCLEOTIDE SEQUENCE [LARGE SCALE GENOMIC DNA]</scope>
    <source>
        <strain evidence="3 4">BT328</strain>
    </source>
</reference>
<evidence type="ECO:0000313" key="2">
    <source>
        <dbReference type="EMBL" id="QIP13791.1"/>
    </source>
</evidence>
<dbReference type="GO" id="GO:0015074">
    <property type="term" value="P:DNA integration"/>
    <property type="evidence" value="ECO:0007669"/>
    <property type="project" value="InterPro"/>
</dbReference>
<evidence type="ECO:0000259" key="1">
    <source>
        <dbReference type="Pfam" id="PF13683"/>
    </source>
</evidence>
<feature type="domain" description="Integrase catalytic" evidence="1">
    <location>
        <begin position="9"/>
        <end position="54"/>
    </location>
</feature>
<sequence>MTGQPALAFHSILEHDIIDRNEFASYYEAKEMLTRYFFHYNQHRLHRSIGFITPQQKWEEATVIYDTTAAAAAFSENLSN</sequence>
<dbReference type="Proteomes" id="UP000501802">
    <property type="component" value="Chromosome"/>
</dbReference>
<accession>A0A6G9AVI7</accession>
<dbReference type="InterPro" id="IPR001584">
    <property type="entry name" value="Integrase_cat-core"/>
</dbReference>
<evidence type="ECO:0000313" key="3">
    <source>
        <dbReference type="EMBL" id="QIP16497.1"/>
    </source>
</evidence>
<dbReference type="EMBL" id="CP050063">
    <property type="protein sequence ID" value="QIP16497.1"/>
    <property type="molecule type" value="Genomic_DNA"/>
</dbReference>
<protein>
    <submittedName>
        <fullName evidence="3">Transposase</fullName>
    </submittedName>
</protein>
<dbReference type="AlphaFoldDB" id="A0A6G9AVI7"/>
<dbReference type="SUPFAM" id="SSF53098">
    <property type="entry name" value="Ribonuclease H-like"/>
    <property type="match status" value="1"/>
</dbReference>
<dbReference type="KEGG" id="spib:G8759_14805"/>
<dbReference type="InterPro" id="IPR012337">
    <property type="entry name" value="RNaseH-like_sf"/>
</dbReference>
<organism evidence="3 4">
    <name type="scientific">Spirosoma aureum</name>
    <dbReference type="NCBI Taxonomy" id="2692134"/>
    <lineage>
        <taxon>Bacteria</taxon>
        <taxon>Pseudomonadati</taxon>
        <taxon>Bacteroidota</taxon>
        <taxon>Cytophagia</taxon>
        <taxon>Cytophagales</taxon>
        <taxon>Cytophagaceae</taxon>
        <taxon>Spirosoma</taxon>
    </lineage>
</organism>
<dbReference type="Pfam" id="PF13683">
    <property type="entry name" value="rve_3"/>
    <property type="match status" value="1"/>
</dbReference>
<name>A0A6G9AVI7_9BACT</name>
<evidence type="ECO:0000313" key="4">
    <source>
        <dbReference type="Proteomes" id="UP000501802"/>
    </source>
</evidence>
<dbReference type="EMBL" id="CP050063">
    <property type="protein sequence ID" value="QIP13791.1"/>
    <property type="molecule type" value="Genomic_DNA"/>
</dbReference>
<dbReference type="KEGG" id="spib:G8759_29555"/>
<keyword evidence="4" id="KW-1185">Reference proteome</keyword>
<proteinExistence type="predicted"/>
<gene>
    <name evidence="2" type="ORF">G8759_14805</name>
    <name evidence="3" type="ORF">G8759_29555</name>
</gene>